<feature type="region of interest" description="Disordered" evidence="1">
    <location>
        <begin position="1"/>
        <end position="100"/>
    </location>
</feature>
<accession>A0A7I8KH96</accession>
<dbReference type="PANTHER" id="PTHR34662">
    <property type="entry name" value="OS04G0422700 PROTEIN"/>
    <property type="match status" value="1"/>
</dbReference>
<dbReference type="Proteomes" id="UP000663760">
    <property type="component" value="Chromosome 5"/>
</dbReference>
<gene>
    <name evidence="2" type="ORF">SI8410_05007555</name>
</gene>
<evidence type="ECO:0000313" key="3">
    <source>
        <dbReference type="Proteomes" id="UP000663760"/>
    </source>
</evidence>
<keyword evidence="3" id="KW-1185">Reference proteome</keyword>
<organism evidence="2 3">
    <name type="scientific">Spirodela intermedia</name>
    <name type="common">Intermediate duckweed</name>
    <dbReference type="NCBI Taxonomy" id="51605"/>
    <lineage>
        <taxon>Eukaryota</taxon>
        <taxon>Viridiplantae</taxon>
        <taxon>Streptophyta</taxon>
        <taxon>Embryophyta</taxon>
        <taxon>Tracheophyta</taxon>
        <taxon>Spermatophyta</taxon>
        <taxon>Magnoliopsida</taxon>
        <taxon>Liliopsida</taxon>
        <taxon>Araceae</taxon>
        <taxon>Lemnoideae</taxon>
        <taxon>Spirodela</taxon>
    </lineage>
</organism>
<evidence type="ECO:0000256" key="1">
    <source>
        <dbReference type="SAM" id="MobiDB-lite"/>
    </source>
</evidence>
<protein>
    <submittedName>
        <fullName evidence="2">Uncharacterized protein</fullName>
    </submittedName>
</protein>
<dbReference type="PANTHER" id="PTHR34662:SF3">
    <property type="entry name" value="OS04G0422700 PROTEIN"/>
    <property type="match status" value="1"/>
</dbReference>
<proteinExistence type="predicted"/>
<name>A0A7I8KH96_SPIIN</name>
<sequence>MRERTHLTVLPPSPAPSPTAGDDGGDFLPSLPHARRFTPSSPSPGASAPPPATAPSASTAGSDGGIAFISSNPAIPLPTGALDSTAARPPPDAGGGQPAAGRALGIQMALSVALAASFALWSI</sequence>
<dbReference type="OrthoDB" id="10259572at2759"/>
<dbReference type="EMBL" id="LR746268">
    <property type="protein sequence ID" value="CAA7396892.1"/>
    <property type="molecule type" value="Genomic_DNA"/>
</dbReference>
<reference evidence="2" key="1">
    <citation type="submission" date="2020-02" db="EMBL/GenBank/DDBJ databases">
        <authorList>
            <person name="Scholz U."/>
            <person name="Mascher M."/>
            <person name="Fiebig A."/>
        </authorList>
    </citation>
    <scope>NUCLEOTIDE SEQUENCE</scope>
</reference>
<dbReference type="AlphaFoldDB" id="A0A7I8KH96"/>
<evidence type="ECO:0000313" key="2">
    <source>
        <dbReference type="EMBL" id="CAA7396892.1"/>
    </source>
</evidence>